<keyword evidence="4" id="KW-0732">Signal</keyword>
<dbReference type="PANTHER" id="PTHR24026:SF126">
    <property type="entry name" value="PROTOCADHERIN FAT 4"/>
    <property type="match status" value="1"/>
</dbReference>
<protein>
    <submittedName>
        <fullName evidence="7">Cadherin domain-containing protein</fullName>
    </submittedName>
</protein>
<dbReference type="EMBL" id="JAGUCO010000006">
    <property type="protein sequence ID" value="MBS2098770.1"/>
    <property type="molecule type" value="Genomic_DNA"/>
</dbReference>
<dbReference type="Gene3D" id="2.60.40.60">
    <property type="entry name" value="Cadherins"/>
    <property type="match status" value="1"/>
</dbReference>
<dbReference type="InterPro" id="IPR002126">
    <property type="entry name" value="Cadherin-like_dom"/>
</dbReference>
<gene>
    <name evidence="7" type="ORF">KEM10_10805</name>
</gene>
<accession>A0ABS5JV32</accession>
<dbReference type="NCBIfam" id="TIGR04183">
    <property type="entry name" value="Por_Secre_tail"/>
    <property type="match status" value="1"/>
</dbReference>
<dbReference type="Pfam" id="PF18962">
    <property type="entry name" value="Por_Secre_tail"/>
    <property type="match status" value="1"/>
</dbReference>
<feature type="compositionally biased region" description="Basic and acidic residues" evidence="3">
    <location>
        <begin position="930"/>
        <end position="943"/>
    </location>
</feature>
<feature type="chain" id="PRO_5046976690" evidence="4">
    <location>
        <begin position="20"/>
        <end position="1776"/>
    </location>
</feature>
<dbReference type="InterPro" id="IPR026444">
    <property type="entry name" value="Secre_tail"/>
</dbReference>
<keyword evidence="1" id="KW-0812">Transmembrane</keyword>
<organism evidence="7 8">
    <name type="scientific">Carboxylicivirga linearis</name>
    <dbReference type="NCBI Taxonomy" id="1628157"/>
    <lineage>
        <taxon>Bacteria</taxon>
        <taxon>Pseudomonadati</taxon>
        <taxon>Bacteroidota</taxon>
        <taxon>Bacteroidia</taxon>
        <taxon>Marinilabiliales</taxon>
        <taxon>Marinilabiliaceae</taxon>
        <taxon>Carboxylicivirga</taxon>
    </lineage>
</organism>
<feature type="domain" description="Fibronectin type-III" evidence="6">
    <location>
        <begin position="1476"/>
        <end position="1578"/>
    </location>
</feature>
<dbReference type="InterPro" id="IPR003961">
    <property type="entry name" value="FN3_dom"/>
</dbReference>
<dbReference type="Proteomes" id="UP000708576">
    <property type="component" value="Unassembled WGS sequence"/>
</dbReference>
<dbReference type="InterPro" id="IPR036116">
    <property type="entry name" value="FN3_sf"/>
</dbReference>
<dbReference type="PANTHER" id="PTHR24026">
    <property type="entry name" value="FAT ATYPICAL CADHERIN-RELATED"/>
    <property type="match status" value="1"/>
</dbReference>
<evidence type="ECO:0000259" key="5">
    <source>
        <dbReference type="PROSITE" id="PS50268"/>
    </source>
</evidence>
<feature type="region of interest" description="Disordered" evidence="3">
    <location>
        <begin position="930"/>
        <end position="951"/>
    </location>
</feature>
<dbReference type="SUPFAM" id="SSF49265">
    <property type="entry name" value="Fibronectin type III"/>
    <property type="match status" value="1"/>
</dbReference>
<dbReference type="InterPro" id="IPR008969">
    <property type="entry name" value="CarboxyPept-like_regulatory"/>
</dbReference>
<dbReference type="Gene3D" id="2.60.40.10">
    <property type="entry name" value="Immunoglobulins"/>
    <property type="match status" value="1"/>
</dbReference>
<feature type="domain" description="Cadherin" evidence="5">
    <location>
        <begin position="1582"/>
        <end position="1698"/>
    </location>
</feature>
<sequence length="1776" mass="198509">MRKIILLIALLLLPATSYTQTLLTGTYDTPQFLSADHSPYLVVDSAVFNREVEIEAGTIIKFKFHPIRKAYMLIKEAIYANGSDFYPIIFTSDRDTENNITIPRPGDWGYILVDQQETEYSDSQLDNVIVKYGGGKTYKSKNNNQFSPMLVFADQTPNLKNFYISNSTIEKSANEGVLGAHMYLDNTIFNGCKIGLVLNSSEGNISNCTFTNNTNTPITLSNLKLNNYLHDFPNVMNMNNNTFRLNGINAIAIDGNMTIGDIEYDNNILLPYYSIPYLIVSDLLIKDLNLTIAEGNIIKFLPTSIAGKPLTINLQDAALISTGSSENPIIFTSMYDYKWEASEPKNINSKPMPGDWGYITGDSLFFKYTYFLNGGRYVNKHNETIRDSSAVIHYRRAVNSIDDIFTENCIFNKLYAHGIFAYNQALLDDRLIFQNNHFLLKQNQYGIISPNSSDPPANINADYNFWNSKNGPIHESNINGNGCKVDDDISYNNYLETSDAQSDLISSILKGYISGVDNEALSGAIVKLISSKTKTTYSNKSGGFTIPFVKPGKGYQLEVKAKGYYDTLMIDINIPEDACVDFGNIKLKEREVNYVFDKVTFNLNQPQKTYVSFGGTAHRYYKVIDKESHDPMYGVEVIIPGLDTMYTDSKGIVDIAIPGSSLGTRNYSITKLGAESKEFTEDQQEKITIEVLPYEYQKTWSGSTFMKLGISYLLVKKELGAQMALNMKNNGSGDYADSIILSRQSRTTAGLEFGAEAKIEAGPFEAGAEATAGINASTLYQDDFQFDYQNNSGKESLAKFMVLANGALPHMDAPLMRLFVACIERQFEEIEEAALSNGFGFNINAQASAGASLECDVIDGSDETPFAAGIEGSANAVGDINFMTTVYTQKSPQAAFYPTDIDLSFSNEFELGVEAKAGFDLKKLFENDDENKKKDSNKDKSNNDDDDDGLEIENDIIPIPIDIDDLEIDLASLGAAGGLMYGVHFGTSRFVQNPSFRIGFMYGYKYDLQAGNILLGEAGINQEREFQYTFSIEDQKIIDTFNEKVGLANSMLNSPSDNIKLNLSDLTSGKIFNAPFNTVAFNHARSALEFPPVPYKKIVTDKVDDGSFNVEIAFGLDILKGKFGAGFQYSEYNQYPIEKGVFYNWKLLPTETYSFVENNETYKAEEIIQDIVEGSCDYLWSEIQNGMAQVFSFFNIFSFLKASSGDMNFNIEKRPESKLVVNGDKLELPEEIEYFKLAYWDWYGTGVTTKSTLKSSSPAKLKRIELIRKIASEIYQFDYGIGGFYQFEPYNTSVGENDVTIVINYLDEELLVEQKDGSIRHIDEADLRVYKEDKENNRWIYIGGIVDEINNTVSTKIDAFGTFTLAPFIPHGDFELMVDPDTINLDSQTTANITSSLLMYNTEEVVADGEQFIVEVSRGLLNAETPDTSIIVEAIEGKINATYLAPESSGEIIIKAKSLYGDATAISKVLIVDSNPPVQPYLLSAQMEDENVVLKWNKILEEDILNYQVHYDTISGAPYNGVATVFGEPSPINVHTDTAAIVSGLIPNKEYFFTITAEDRCNNISQYSNEVSIITEVNHRPVFYHKEINIQPNLVKGTVIDTLWADDKDKNQSLTFYFADDNNEDAFSLNPTTGELIVEKEEKLNYSETKIDTFHLNIGVRDNANTPAQDEGKVRVIVNSSTSIWDIYNNQSGQLELFPNPAKDEVTIDWGSNRIKSPFKLNIYTFDGKKLSSQVYDNHVSSKLKLNIEFLPEGMYLIELTGNTKKLTSKLLITGH</sequence>
<dbReference type="RefSeq" id="WP_212216012.1">
    <property type="nucleotide sequence ID" value="NZ_JAGUCO010000006.1"/>
</dbReference>
<comment type="caution">
    <text evidence="7">The sequence shown here is derived from an EMBL/GenBank/DDBJ whole genome shotgun (WGS) entry which is preliminary data.</text>
</comment>
<dbReference type="CDD" id="cd11304">
    <property type="entry name" value="Cadherin_repeat"/>
    <property type="match status" value="1"/>
</dbReference>
<evidence type="ECO:0000256" key="3">
    <source>
        <dbReference type="SAM" id="MobiDB-lite"/>
    </source>
</evidence>
<evidence type="ECO:0000256" key="4">
    <source>
        <dbReference type="SAM" id="SignalP"/>
    </source>
</evidence>
<proteinExistence type="predicted"/>
<evidence type="ECO:0000256" key="1">
    <source>
        <dbReference type="ARBA" id="ARBA00022692"/>
    </source>
</evidence>
<dbReference type="PROSITE" id="PS50268">
    <property type="entry name" value="CADHERIN_2"/>
    <property type="match status" value="1"/>
</dbReference>
<dbReference type="InterPro" id="IPR015919">
    <property type="entry name" value="Cadherin-like_sf"/>
</dbReference>
<dbReference type="SUPFAM" id="SSF49464">
    <property type="entry name" value="Carboxypeptidase regulatory domain-like"/>
    <property type="match status" value="1"/>
</dbReference>
<reference evidence="7 8" key="1">
    <citation type="journal article" date="2015" name="Int. J. Syst. Evol. Microbiol.">
        <title>Carboxylicivirga linearis sp. nov., isolated from a sea cucumber culture pond.</title>
        <authorList>
            <person name="Wang F.Q."/>
            <person name="Zhou Y.X."/>
            <person name="Lin X.Z."/>
            <person name="Chen G.J."/>
            <person name="Du Z.J."/>
        </authorList>
    </citation>
    <scope>NUCLEOTIDE SEQUENCE [LARGE SCALE GENOMIC DNA]</scope>
    <source>
        <strain evidence="7 8">FB218</strain>
    </source>
</reference>
<evidence type="ECO:0000259" key="6">
    <source>
        <dbReference type="PROSITE" id="PS50853"/>
    </source>
</evidence>
<dbReference type="Gene3D" id="2.60.40.1120">
    <property type="entry name" value="Carboxypeptidase-like, regulatory domain"/>
    <property type="match status" value="1"/>
</dbReference>
<evidence type="ECO:0000313" key="8">
    <source>
        <dbReference type="Proteomes" id="UP000708576"/>
    </source>
</evidence>
<feature type="signal peptide" evidence="4">
    <location>
        <begin position="1"/>
        <end position="19"/>
    </location>
</feature>
<dbReference type="Pfam" id="PF00028">
    <property type="entry name" value="Cadherin"/>
    <property type="match status" value="1"/>
</dbReference>
<dbReference type="PROSITE" id="PS50853">
    <property type="entry name" value="FN3"/>
    <property type="match status" value="1"/>
</dbReference>
<evidence type="ECO:0000256" key="2">
    <source>
        <dbReference type="ARBA" id="ARBA00022989"/>
    </source>
</evidence>
<dbReference type="InterPro" id="IPR013783">
    <property type="entry name" value="Ig-like_fold"/>
</dbReference>
<keyword evidence="2" id="KW-0472">Membrane</keyword>
<dbReference type="CDD" id="cd00063">
    <property type="entry name" value="FN3"/>
    <property type="match status" value="1"/>
</dbReference>
<dbReference type="SUPFAM" id="SSF49313">
    <property type="entry name" value="Cadherin-like"/>
    <property type="match status" value="1"/>
</dbReference>
<evidence type="ECO:0000313" key="7">
    <source>
        <dbReference type="EMBL" id="MBS2098770.1"/>
    </source>
</evidence>
<name>A0ABS5JV32_9BACT</name>
<keyword evidence="2" id="KW-1133">Transmembrane helix</keyword>
<keyword evidence="8" id="KW-1185">Reference proteome</keyword>